<evidence type="ECO:0000313" key="2">
    <source>
        <dbReference type="Proteomes" id="UP001217754"/>
    </source>
</evidence>
<dbReference type="AlphaFoldDB" id="A0AAF0F2X7"/>
<dbReference type="EMBL" id="CP119961">
    <property type="protein sequence ID" value="WFD39459.1"/>
    <property type="molecule type" value="Genomic_DNA"/>
</dbReference>
<organism evidence="1 2">
    <name type="scientific">Malassezia japonica</name>
    <dbReference type="NCBI Taxonomy" id="223818"/>
    <lineage>
        <taxon>Eukaryota</taxon>
        <taxon>Fungi</taxon>
        <taxon>Dikarya</taxon>
        <taxon>Basidiomycota</taxon>
        <taxon>Ustilaginomycotina</taxon>
        <taxon>Malasseziomycetes</taxon>
        <taxon>Malasseziales</taxon>
        <taxon>Malasseziaceae</taxon>
        <taxon>Malassezia</taxon>
    </lineage>
</organism>
<gene>
    <name evidence="1" type="ORF">MJAP1_002436</name>
</gene>
<name>A0AAF0F2X7_9BASI</name>
<dbReference type="GeneID" id="85226087"/>
<dbReference type="Proteomes" id="UP001217754">
    <property type="component" value="Chromosome 4"/>
</dbReference>
<reference evidence="1" key="1">
    <citation type="submission" date="2023-03" db="EMBL/GenBank/DDBJ databases">
        <title>Mating type loci evolution in Malassezia.</title>
        <authorList>
            <person name="Coelho M.A."/>
        </authorList>
    </citation>
    <scope>NUCLEOTIDE SEQUENCE</scope>
    <source>
        <strain evidence="1">CBS 9431</strain>
    </source>
</reference>
<sequence length="326" mass="35570">MAAAERDVQLRNRLGTLGPPAFRFQEYDHLPLYARVIPVHDQDAMGAKPRRMNKGVASLTAEARPLIVQVSVYSRRGVALTRKTRGLAGPNSSMEGAYETPTTDDMDGELVLAQRLEITCEHTLEDLVREIVCRNGDIPERVNEEGSESLVHGGNWTGAYDQGSKAQYPKYTGGMLQTDACLLLEGMLYGMQPVESETSYARALLESPLAPSERADVYPQTTFLQRWMQTSLARQYYAPKKLVALGDHGIPCCVCGGMRDATTAVLGGDTVRTRSGDRVRLNGMAQIVTHCCDVCLQAALGPDCVPDAAPRSWTVMPLPRPSGSAK</sequence>
<protein>
    <submittedName>
        <fullName evidence="1">Uncharacterized protein</fullName>
    </submittedName>
</protein>
<accession>A0AAF0F2X7</accession>
<proteinExistence type="predicted"/>
<keyword evidence="2" id="KW-1185">Reference proteome</keyword>
<evidence type="ECO:0000313" key="1">
    <source>
        <dbReference type="EMBL" id="WFD39459.1"/>
    </source>
</evidence>
<dbReference type="RefSeq" id="XP_060122356.1">
    <property type="nucleotide sequence ID" value="XM_060266373.1"/>
</dbReference>